<accession>A0A2M4D0C1</accession>
<evidence type="ECO:0000313" key="2">
    <source>
        <dbReference type="EMBL" id="MBW71024.1"/>
    </source>
</evidence>
<dbReference type="AlphaFoldDB" id="A0A2M4D0C1"/>
<keyword evidence="1" id="KW-0732">Signal</keyword>
<dbReference type="EMBL" id="GGFL01006846">
    <property type="protein sequence ID" value="MBW71024.1"/>
    <property type="molecule type" value="Transcribed_RNA"/>
</dbReference>
<feature type="signal peptide" evidence="1">
    <location>
        <begin position="1"/>
        <end position="21"/>
    </location>
</feature>
<evidence type="ECO:0000256" key="1">
    <source>
        <dbReference type="SAM" id="SignalP"/>
    </source>
</evidence>
<organism evidence="2">
    <name type="scientific">Anopheles darlingi</name>
    <name type="common">Mosquito</name>
    <dbReference type="NCBI Taxonomy" id="43151"/>
    <lineage>
        <taxon>Eukaryota</taxon>
        <taxon>Metazoa</taxon>
        <taxon>Ecdysozoa</taxon>
        <taxon>Arthropoda</taxon>
        <taxon>Hexapoda</taxon>
        <taxon>Insecta</taxon>
        <taxon>Pterygota</taxon>
        <taxon>Neoptera</taxon>
        <taxon>Endopterygota</taxon>
        <taxon>Diptera</taxon>
        <taxon>Nematocera</taxon>
        <taxon>Culicoidea</taxon>
        <taxon>Culicidae</taxon>
        <taxon>Anophelinae</taxon>
        <taxon>Anopheles</taxon>
    </lineage>
</organism>
<feature type="chain" id="PRO_5014979866" evidence="1">
    <location>
        <begin position="22"/>
        <end position="194"/>
    </location>
</feature>
<name>A0A2M4D0C1_ANODA</name>
<sequence length="194" mass="21409">MFQSSFHIVLFVYVLTHACNCSPFCAKHFLRVSSFILNMISPSFLHIRSKASGILSKNTFVILNPLSMRQGLELTSTPSKQEMSGRASEQYLVKNAVRVAFVSCSKSVLKLSTSNFSTHLETFSNDCINTRKASSEPVLFLHCSPSFWKKSGLVGSLESFVPVVVANNGVPSQPTNSDNAMKSKLTLFFDILTV</sequence>
<protein>
    <submittedName>
        <fullName evidence="2">Putative secreted protein</fullName>
    </submittedName>
</protein>
<proteinExistence type="predicted"/>
<reference evidence="2" key="1">
    <citation type="submission" date="2018-01" db="EMBL/GenBank/DDBJ databases">
        <title>An insight into the sialome of Amazonian anophelines.</title>
        <authorList>
            <person name="Ribeiro J.M."/>
            <person name="Scarpassa V."/>
            <person name="Calvo E."/>
        </authorList>
    </citation>
    <scope>NUCLEOTIDE SEQUENCE</scope>
</reference>